<reference evidence="3" key="1">
    <citation type="submission" date="2016-10" db="EMBL/GenBank/DDBJ databases">
        <authorList>
            <person name="Varghese N."/>
            <person name="Submissions S."/>
        </authorList>
    </citation>
    <scope>NUCLEOTIDE SEQUENCE [LARGE SCALE GENOMIC DNA]</scope>
    <source>
        <strain evidence="3">DSM 20524</strain>
    </source>
</reference>
<dbReference type="SUPFAM" id="SSF52540">
    <property type="entry name" value="P-loop containing nucleoside triphosphate hydrolases"/>
    <property type="match status" value="1"/>
</dbReference>
<organism evidence="2 3">
    <name type="scientific">Corynebacterium cystitidis DSM 20524</name>
    <dbReference type="NCBI Taxonomy" id="1121357"/>
    <lineage>
        <taxon>Bacteria</taxon>
        <taxon>Bacillati</taxon>
        <taxon>Actinomycetota</taxon>
        <taxon>Actinomycetes</taxon>
        <taxon>Mycobacteriales</taxon>
        <taxon>Corynebacteriaceae</taxon>
        <taxon>Corynebacterium</taxon>
    </lineage>
</organism>
<dbReference type="InterPro" id="IPR027417">
    <property type="entry name" value="P-loop_NTPase"/>
</dbReference>
<dbReference type="RefSeq" id="WP_092259614.1">
    <property type="nucleotide sequence ID" value="NZ_CP047199.1"/>
</dbReference>
<dbReference type="Pfam" id="PF01695">
    <property type="entry name" value="IstB_IS21"/>
    <property type="match status" value="1"/>
</dbReference>
<name>A0A1H9UUD7_9CORY</name>
<proteinExistence type="predicted"/>
<dbReference type="EMBL" id="FOGQ01000009">
    <property type="protein sequence ID" value="SES12734.1"/>
    <property type="molecule type" value="Genomic_DNA"/>
</dbReference>
<dbReference type="CDD" id="cd00009">
    <property type="entry name" value="AAA"/>
    <property type="match status" value="1"/>
</dbReference>
<protein>
    <submittedName>
        <fullName evidence="2">DNA replication protein DnaC</fullName>
    </submittedName>
</protein>
<evidence type="ECO:0000313" key="3">
    <source>
        <dbReference type="Proteomes" id="UP000198929"/>
    </source>
</evidence>
<dbReference type="GO" id="GO:0005524">
    <property type="term" value="F:ATP binding"/>
    <property type="evidence" value="ECO:0007669"/>
    <property type="project" value="InterPro"/>
</dbReference>
<dbReference type="GO" id="GO:0006260">
    <property type="term" value="P:DNA replication"/>
    <property type="evidence" value="ECO:0007669"/>
    <property type="project" value="TreeGrafter"/>
</dbReference>
<dbReference type="InterPro" id="IPR002611">
    <property type="entry name" value="IstB_ATP-bd"/>
</dbReference>
<feature type="domain" description="IstB-like ATP-binding" evidence="1">
    <location>
        <begin position="21"/>
        <end position="239"/>
    </location>
</feature>
<dbReference type="STRING" id="1121357.SAMN05661109_01920"/>
<dbReference type="PANTHER" id="PTHR30050:SF4">
    <property type="entry name" value="ATP-BINDING PROTEIN RV3427C IN INSERTION SEQUENCE-RELATED"/>
    <property type="match status" value="1"/>
</dbReference>
<sequence length="251" mass="28133">MSEEELKEQFSRAKIATAGARALEMLADPAYDHFSFYDFLCEMMLAQDTNRKANATRKAIAGAHFANPNISIEHINPNPETGLSAQRLARLKDSEWIIGPNTQNLIIIGPTGSGTSYLAQAIGVNACINQLKVRYWRLAELARHFDALRDNTFALDSLTQQLAKYHLLIIDDFYTTEISRHASSLLFSLMDAREGQATVIVSQLEPQDWMKQIPNQVTAESLINRILHPSMVIRLDGKTNLRAQHNPSEAI</sequence>
<evidence type="ECO:0000259" key="1">
    <source>
        <dbReference type="Pfam" id="PF01695"/>
    </source>
</evidence>
<dbReference type="Gene3D" id="3.40.50.300">
    <property type="entry name" value="P-loop containing nucleotide triphosphate hydrolases"/>
    <property type="match status" value="1"/>
</dbReference>
<dbReference type="Proteomes" id="UP000198929">
    <property type="component" value="Unassembled WGS sequence"/>
</dbReference>
<dbReference type="PIRSF" id="PIRSF003073">
    <property type="entry name" value="DNAC_TnpB_IstB"/>
    <property type="match status" value="1"/>
</dbReference>
<dbReference type="PANTHER" id="PTHR30050">
    <property type="entry name" value="CHROMOSOMAL REPLICATION INITIATOR PROTEIN DNAA"/>
    <property type="match status" value="1"/>
</dbReference>
<dbReference type="AlphaFoldDB" id="A0A1H9UUD7"/>
<gene>
    <name evidence="2" type="ORF">SAMN05661109_01920</name>
</gene>
<keyword evidence="3" id="KW-1185">Reference proteome</keyword>
<accession>A0A1H9UUD7</accession>
<dbReference type="InterPro" id="IPR028350">
    <property type="entry name" value="DNAC/IstB-like"/>
</dbReference>
<evidence type="ECO:0000313" key="2">
    <source>
        <dbReference type="EMBL" id="SES12734.1"/>
    </source>
</evidence>